<feature type="non-terminal residue" evidence="1">
    <location>
        <position position="89"/>
    </location>
</feature>
<sequence length="89" mass="9473">MAELDSFLLLEWPVLEPVGALEDPPFIASLMDTKGCLEEITGFLCLVLAPGFASWETLSAIEEVFGALKTTGLSKAHIASMWSVKGGSS</sequence>
<dbReference type="AlphaFoldDB" id="A0A699V8U4"/>
<proteinExistence type="predicted"/>
<reference evidence="1" key="1">
    <citation type="journal article" date="2019" name="Sci. Rep.">
        <title>Draft genome of Tanacetum cinerariifolium, the natural source of mosquito coil.</title>
        <authorList>
            <person name="Yamashiro T."/>
            <person name="Shiraishi A."/>
            <person name="Satake H."/>
            <person name="Nakayama K."/>
        </authorList>
    </citation>
    <scope>NUCLEOTIDE SEQUENCE</scope>
</reference>
<organism evidence="1">
    <name type="scientific">Tanacetum cinerariifolium</name>
    <name type="common">Dalmatian daisy</name>
    <name type="synonym">Chrysanthemum cinerariifolium</name>
    <dbReference type="NCBI Taxonomy" id="118510"/>
    <lineage>
        <taxon>Eukaryota</taxon>
        <taxon>Viridiplantae</taxon>
        <taxon>Streptophyta</taxon>
        <taxon>Embryophyta</taxon>
        <taxon>Tracheophyta</taxon>
        <taxon>Spermatophyta</taxon>
        <taxon>Magnoliopsida</taxon>
        <taxon>eudicotyledons</taxon>
        <taxon>Gunneridae</taxon>
        <taxon>Pentapetalae</taxon>
        <taxon>asterids</taxon>
        <taxon>campanulids</taxon>
        <taxon>Asterales</taxon>
        <taxon>Asteraceae</taxon>
        <taxon>Asteroideae</taxon>
        <taxon>Anthemideae</taxon>
        <taxon>Anthemidinae</taxon>
        <taxon>Tanacetum</taxon>
    </lineage>
</organism>
<name>A0A699V8U4_TANCI</name>
<gene>
    <name evidence="1" type="ORF">Tci_901987</name>
</gene>
<comment type="caution">
    <text evidence="1">The sequence shown here is derived from an EMBL/GenBank/DDBJ whole genome shotgun (WGS) entry which is preliminary data.</text>
</comment>
<dbReference type="EMBL" id="BKCJ011400020">
    <property type="protein sequence ID" value="GFD30018.1"/>
    <property type="molecule type" value="Genomic_DNA"/>
</dbReference>
<accession>A0A699V8U4</accession>
<protein>
    <submittedName>
        <fullName evidence="1">Uncharacterized protein</fullName>
    </submittedName>
</protein>
<evidence type="ECO:0000313" key="1">
    <source>
        <dbReference type="EMBL" id="GFD30018.1"/>
    </source>
</evidence>